<dbReference type="EC" id="1.14.18.1" evidence="3"/>
<sequence>MAQDPTRPPNRLEINSFVQNIREFFDISTVTNHLLEAMYNQDQDKVLTSYFQLAAIHGYPFMSWNNSGATVNDDAVFWGYCTHGTILFPTWHRPYMALFEQTIQENAIGIAKKYTSRADEFLDAAYDLRLPYWDWGADIIPPSQIWVDTVVEIIQPNGVAALAPNPFLSYEFHPTPQTFYDNFKIWPQTLRYPTSEKRDAISNTNLLYKDNTFKLLTADSMRTWDAFSNNSASPDGGGSNSLEAIHDDIHSYIGGFDVPIKMQGHMAEIPLSSFDPIFWLHHANVDRLLSLWSAMNRGVWVPTTGGPSYPGTWTIGANTTVDENTDLTPFWKDANHSAYTPGSTDIMTDSLGYTYPEFNDLRNDTPPQVQAAIETFVQQKYGPPKSSIAVPVPLVSGRPAIVSKDGHFFISSGPVVAGAQGATAKVILRPLITSNNGHYFISSTAAADPHTKIPEPPTAQLLHEWSVRVRVEKFALQGSFSIVFFLGPVPAKAQEWHTSPSFAGARAIFSNSNLVGCGNCRVQARAAFIVEGFVHLNIARPELAAMDPEAVKAYLREHLSWRVLYPKRHPVHSDDVPSLEVLVHARRIRTNPGDTLPSHGEPQWFPEITEGREF</sequence>
<feature type="domain" description="Tyrosinase copper-binding" evidence="12">
    <location>
        <begin position="83"/>
        <end position="100"/>
    </location>
</feature>
<gene>
    <name evidence="14" type="ORF">C8F04DRAFT_971717</name>
</gene>
<dbReference type="Pfam" id="PF18132">
    <property type="entry name" value="Tyrosinase_C"/>
    <property type="match status" value="1"/>
</dbReference>
<keyword evidence="15" id="KW-1185">Reference proteome</keyword>
<dbReference type="SUPFAM" id="SSF48056">
    <property type="entry name" value="Di-copper centre-containing domain"/>
    <property type="match status" value="1"/>
</dbReference>
<feature type="region of interest" description="Disordered" evidence="11">
    <location>
        <begin position="592"/>
        <end position="614"/>
    </location>
</feature>
<evidence type="ECO:0000256" key="4">
    <source>
        <dbReference type="ARBA" id="ARBA00022723"/>
    </source>
</evidence>
<keyword evidence="5" id="KW-0560">Oxidoreductase</keyword>
<comment type="catalytic activity">
    <reaction evidence="10">
        <text>L-tyrosine + O2 = L-dopaquinone + H2O</text>
        <dbReference type="Rhea" id="RHEA:18117"/>
        <dbReference type="ChEBI" id="CHEBI:15377"/>
        <dbReference type="ChEBI" id="CHEBI:15379"/>
        <dbReference type="ChEBI" id="CHEBI:57924"/>
        <dbReference type="ChEBI" id="CHEBI:58315"/>
        <dbReference type="EC" id="1.14.18.1"/>
    </reaction>
</comment>
<keyword evidence="6" id="KW-0186">Copper</keyword>
<accession>A0AAD6S7D4</accession>
<reference evidence="14" key="1">
    <citation type="submission" date="2023-03" db="EMBL/GenBank/DDBJ databases">
        <title>Massive genome expansion in bonnet fungi (Mycena s.s.) driven by repeated elements and novel gene families across ecological guilds.</title>
        <authorList>
            <consortium name="Lawrence Berkeley National Laboratory"/>
            <person name="Harder C.B."/>
            <person name="Miyauchi S."/>
            <person name="Viragh M."/>
            <person name="Kuo A."/>
            <person name="Thoen E."/>
            <person name="Andreopoulos B."/>
            <person name="Lu D."/>
            <person name="Skrede I."/>
            <person name="Drula E."/>
            <person name="Henrissat B."/>
            <person name="Morin E."/>
            <person name="Kohler A."/>
            <person name="Barry K."/>
            <person name="LaButti K."/>
            <person name="Morin E."/>
            <person name="Salamov A."/>
            <person name="Lipzen A."/>
            <person name="Mereny Z."/>
            <person name="Hegedus B."/>
            <person name="Baldrian P."/>
            <person name="Stursova M."/>
            <person name="Weitz H."/>
            <person name="Taylor A."/>
            <person name="Grigoriev I.V."/>
            <person name="Nagy L.G."/>
            <person name="Martin F."/>
            <person name="Kauserud H."/>
        </authorList>
    </citation>
    <scope>NUCLEOTIDE SEQUENCE</scope>
    <source>
        <strain evidence="14">CBHHK200</strain>
    </source>
</reference>
<dbReference type="PROSITE" id="PS00497">
    <property type="entry name" value="TYROSINASE_1"/>
    <property type="match status" value="1"/>
</dbReference>
<organism evidence="14 15">
    <name type="scientific">Mycena alexandri</name>
    <dbReference type="NCBI Taxonomy" id="1745969"/>
    <lineage>
        <taxon>Eukaryota</taxon>
        <taxon>Fungi</taxon>
        <taxon>Dikarya</taxon>
        <taxon>Basidiomycota</taxon>
        <taxon>Agaricomycotina</taxon>
        <taxon>Agaricomycetes</taxon>
        <taxon>Agaricomycetidae</taxon>
        <taxon>Agaricales</taxon>
        <taxon>Marasmiineae</taxon>
        <taxon>Mycenaceae</taxon>
        <taxon>Mycena</taxon>
    </lineage>
</organism>
<dbReference type="GO" id="GO:0042438">
    <property type="term" value="P:melanin biosynthetic process"/>
    <property type="evidence" value="ECO:0007669"/>
    <property type="project" value="UniProtKB-KW"/>
</dbReference>
<proteinExistence type="inferred from homology"/>
<comment type="similarity">
    <text evidence="2">Belongs to the tyrosinase family.</text>
</comment>
<dbReference type="InterPro" id="IPR041640">
    <property type="entry name" value="Tyrosinase_C"/>
</dbReference>
<dbReference type="PRINTS" id="PR00092">
    <property type="entry name" value="TYROSINASE"/>
</dbReference>
<dbReference type="PANTHER" id="PTHR11474:SF76">
    <property type="entry name" value="SHKT DOMAIN-CONTAINING PROTEIN"/>
    <property type="match status" value="1"/>
</dbReference>
<comment type="caution">
    <text evidence="14">The sequence shown here is derived from an EMBL/GenBank/DDBJ whole genome shotgun (WGS) entry which is preliminary data.</text>
</comment>
<evidence type="ECO:0000256" key="8">
    <source>
        <dbReference type="ARBA" id="ARBA00023101"/>
    </source>
</evidence>
<dbReference type="InterPro" id="IPR050316">
    <property type="entry name" value="Tyrosinase/Hemocyanin"/>
</dbReference>
<dbReference type="InterPro" id="IPR002227">
    <property type="entry name" value="Tyrosinase_Cu-bd"/>
</dbReference>
<comment type="catalytic activity">
    <reaction evidence="9">
        <text>2 L-dopa + O2 = 2 L-dopaquinone + 2 H2O</text>
        <dbReference type="Rhea" id="RHEA:34287"/>
        <dbReference type="ChEBI" id="CHEBI:15377"/>
        <dbReference type="ChEBI" id="CHEBI:15379"/>
        <dbReference type="ChEBI" id="CHEBI:57504"/>
        <dbReference type="ChEBI" id="CHEBI:57924"/>
        <dbReference type="EC" id="1.14.18.1"/>
    </reaction>
</comment>
<protein>
    <recommendedName>
        <fullName evidence="3">tyrosinase</fullName>
        <ecNumber evidence="3">1.14.18.1</ecNumber>
    </recommendedName>
</protein>
<evidence type="ECO:0000256" key="2">
    <source>
        <dbReference type="ARBA" id="ARBA00009928"/>
    </source>
</evidence>
<evidence type="ECO:0000256" key="6">
    <source>
        <dbReference type="ARBA" id="ARBA00023008"/>
    </source>
</evidence>
<dbReference type="Gene3D" id="1.10.1280.10">
    <property type="entry name" value="Di-copper center containing domain from catechol oxidase"/>
    <property type="match status" value="1"/>
</dbReference>
<evidence type="ECO:0000259" key="12">
    <source>
        <dbReference type="PROSITE" id="PS00497"/>
    </source>
</evidence>
<evidence type="ECO:0000256" key="7">
    <source>
        <dbReference type="ARBA" id="ARBA00023033"/>
    </source>
</evidence>
<keyword evidence="4" id="KW-0479">Metal-binding</keyword>
<evidence type="ECO:0000259" key="13">
    <source>
        <dbReference type="PROSITE" id="PS00498"/>
    </source>
</evidence>
<dbReference type="Pfam" id="PF00264">
    <property type="entry name" value="Tyrosinase"/>
    <property type="match status" value="1"/>
</dbReference>
<evidence type="ECO:0000256" key="11">
    <source>
        <dbReference type="SAM" id="MobiDB-lite"/>
    </source>
</evidence>
<dbReference type="Proteomes" id="UP001218188">
    <property type="component" value="Unassembled WGS sequence"/>
</dbReference>
<evidence type="ECO:0000256" key="1">
    <source>
        <dbReference type="ARBA" id="ARBA00001973"/>
    </source>
</evidence>
<evidence type="ECO:0000256" key="9">
    <source>
        <dbReference type="ARBA" id="ARBA00048233"/>
    </source>
</evidence>
<evidence type="ECO:0000256" key="3">
    <source>
        <dbReference type="ARBA" id="ARBA00011906"/>
    </source>
</evidence>
<evidence type="ECO:0000256" key="5">
    <source>
        <dbReference type="ARBA" id="ARBA00023002"/>
    </source>
</evidence>
<dbReference type="InterPro" id="IPR008922">
    <property type="entry name" value="Di-copper_centre_dom_sf"/>
</dbReference>
<dbReference type="PROSITE" id="PS00498">
    <property type="entry name" value="TYROSINASE_2"/>
    <property type="match status" value="1"/>
</dbReference>
<dbReference type="PANTHER" id="PTHR11474">
    <property type="entry name" value="TYROSINASE FAMILY MEMBER"/>
    <property type="match status" value="1"/>
</dbReference>
<comment type="cofactor">
    <cofactor evidence="1">
        <name>Cu(2+)</name>
        <dbReference type="ChEBI" id="CHEBI:29036"/>
    </cofactor>
</comment>
<feature type="domain" description="Tyrosinase copper-binding" evidence="13">
    <location>
        <begin position="275"/>
        <end position="286"/>
    </location>
</feature>
<keyword evidence="8" id="KW-0470">Melanin biosynthesis</keyword>
<dbReference type="GO" id="GO:0004503">
    <property type="term" value="F:tyrosinase activity"/>
    <property type="evidence" value="ECO:0007669"/>
    <property type="project" value="UniProtKB-EC"/>
</dbReference>
<dbReference type="GO" id="GO:0046872">
    <property type="term" value="F:metal ion binding"/>
    <property type="evidence" value="ECO:0007669"/>
    <property type="project" value="UniProtKB-KW"/>
</dbReference>
<name>A0AAD6S7D4_9AGAR</name>
<evidence type="ECO:0000313" key="15">
    <source>
        <dbReference type="Proteomes" id="UP001218188"/>
    </source>
</evidence>
<evidence type="ECO:0000313" key="14">
    <source>
        <dbReference type="EMBL" id="KAJ7022230.1"/>
    </source>
</evidence>
<evidence type="ECO:0000256" key="10">
    <source>
        <dbReference type="ARBA" id="ARBA00048881"/>
    </source>
</evidence>
<dbReference type="AlphaFoldDB" id="A0AAD6S7D4"/>
<keyword evidence="7" id="KW-0503">Monooxygenase</keyword>
<dbReference type="EMBL" id="JARJCM010000213">
    <property type="protein sequence ID" value="KAJ7022230.1"/>
    <property type="molecule type" value="Genomic_DNA"/>
</dbReference>
<dbReference type="Gene3D" id="2.60.310.20">
    <property type="match status" value="1"/>
</dbReference>